<feature type="compositionally biased region" description="Acidic residues" evidence="1">
    <location>
        <begin position="99"/>
        <end position="113"/>
    </location>
</feature>
<proteinExistence type="predicted"/>
<reference evidence="2 3" key="1">
    <citation type="submission" date="2021-11" db="EMBL/GenBank/DDBJ databases">
        <title>Black yeast isolated from Biological Soil Crust.</title>
        <authorList>
            <person name="Kurbessoian T."/>
        </authorList>
    </citation>
    <scope>NUCLEOTIDE SEQUENCE [LARGE SCALE GENOMIC DNA]</scope>
    <source>
        <strain evidence="2 3">CCFEE 5522</strain>
    </source>
</reference>
<feature type="compositionally biased region" description="Polar residues" evidence="1">
    <location>
        <begin position="85"/>
        <end position="97"/>
    </location>
</feature>
<feature type="region of interest" description="Disordered" evidence="1">
    <location>
        <begin position="202"/>
        <end position="279"/>
    </location>
</feature>
<comment type="caution">
    <text evidence="2">The sequence shown here is derived from an EMBL/GenBank/DDBJ whole genome shotgun (WGS) entry which is preliminary data.</text>
</comment>
<keyword evidence="3" id="KW-1185">Reference proteome</keyword>
<feature type="compositionally biased region" description="Basic and acidic residues" evidence="1">
    <location>
        <begin position="1"/>
        <end position="14"/>
    </location>
</feature>
<evidence type="ECO:0000313" key="2">
    <source>
        <dbReference type="EMBL" id="KAK4544041.1"/>
    </source>
</evidence>
<feature type="compositionally biased region" description="Polar residues" evidence="1">
    <location>
        <begin position="463"/>
        <end position="478"/>
    </location>
</feature>
<dbReference type="EMBL" id="JAVFHQ010000027">
    <property type="protein sequence ID" value="KAK4544041.1"/>
    <property type="molecule type" value="Genomic_DNA"/>
</dbReference>
<feature type="region of interest" description="Disordered" evidence="1">
    <location>
        <begin position="1"/>
        <end position="113"/>
    </location>
</feature>
<evidence type="ECO:0000256" key="1">
    <source>
        <dbReference type="SAM" id="MobiDB-lite"/>
    </source>
</evidence>
<protein>
    <submittedName>
        <fullName evidence="2">Uncharacterized protein</fullName>
    </submittedName>
</protein>
<name>A0AAV9JHR9_9PEZI</name>
<organism evidence="2 3">
    <name type="scientific">Oleoguttula mirabilis</name>
    <dbReference type="NCBI Taxonomy" id="1507867"/>
    <lineage>
        <taxon>Eukaryota</taxon>
        <taxon>Fungi</taxon>
        <taxon>Dikarya</taxon>
        <taxon>Ascomycota</taxon>
        <taxon>Pezizomycotina</taxon>
        <taxon>Dothideomycetes</taxon>
        <taxon>Dothideomycetidae</taxon>
        <taxon>Mycosphaerellales</taxon>
        <taxon>Teratosphaeriaceae</taxon>
        <taxon>Oleoguttula</taxon>
    </lineage>
</organism>
<feature type="compositionally biased region" description="Basic and acidic residues" evidence="1">
    <location>
        <begin position="68"/>
        <end position="82"/>
    </location>
</feature>
<gene>
    <name evidence="2" type="ORF">LTR36_004539</name>
</gene>
<feature type="compositionally biased region" description="Low complexity" evidence="1">
    <location>
        <begin position="441"/>
        <end position="454"/>
    </location>
</feature>
<feature type="compositionally biased region" description="Low complexity" evidence="1">
    <location>
        <begin position="24"/>
        <end position="40"/>
    </location>
</feature>
<evidence type="ECO:0000313" key="3">
    <source>
        <dbReference type="Proteomes" id="UP001324427"/>
    </source>
</evidence>
<feature type="compositionally biased region" description="Polar residues" evidence="1">
    <location>
        <begin position="41"/>
        <end position="53"/>
    </location>
</feature>
<sequence length="478" mass="53846">MALHHRPEIDDMRYAYDSNRSRRSASSGSESSYESSSEKSYQTQPTDYSSSPSKRPPPHVQYNPCESKVSDAPRQYFDDRAPQESPRSSADTYASTTPSEEEEPLEEIPEYDVPEYTARPYESRVIPATPADFSELFPSRRRLAIRHDDSTLDGNMNLRVDTEVPIQGLKSDMTLFHLRMHDLKEREFSLRRYCRDSGREVCHTTRKQQKATAQKRPGFQRSLSNALNSMRPKSESRAPTLANLQRNDSGYASTHSVDFDEDKRPRSSGHGATPQQQLSTDTLKLEFSNYAQVDVKRTGAKGSKRYEFEYWGKTYAWRRIVRKDGAVKEIDYHLTKAGSDQVLAYIVPVSLTPAQVQEEQNKGGWIPPCAMWLADESLVRGLKDAVDVVIASGLMALVDDAVRARFDCKTSKQLLVPMSKMGVEYVGPARLINELFRRDSGTSQPTRPPTSGRPSTGGYGVTGSRTPSGVVRQSSYER</sequence>
<accession>A0AAV9JHR9</accession>
<dbReference type="AlphaFoldDB" id="A0AAV9JHR9"/>
<dbReference type="Proteomes" id="UP001324427">
    <property type="component" value="Unassembled WGS sequence"/>
</dbReference>
<feature type="region of interest" description="Disordered" evidence="1">
    <location>
        <begin position="437"/>
        <end position="478"/>
    </location>
</feature>
<feature type="compositionally biased region" description="Polar residues" evidence="1">
    <location>
        <begin position="242"/>
        <end position="256"/>
    </location>
</feature>